<gene>
    <name evidence="1" type="ORF">FSW04_14050</name>
</gene>
<evidence type="ECO:0000313" key="2">
    <source>
        <dbReference type="Proteomes" id="UP000321805"/>
    </source>
</evidence>
<dbReference type="EMBL" id="CP042430">
    <property type="protein sequence ID" value="QEC48582.1"/>
    <property type="molecule type" value="Genomic_DNA"/>
</dbReference>
<dbReference type="Proteomes" id="UP000321805">
    <property type="component" value="Chromosome"/>
</dbReference>
<proteinExistence type="predicted"/>
<organism evidence="1 2">
    <name type="scientific">Baekduia soli</name>
    <dbReference type="NCBI Taxonomy" id="496014"/>
    <lineage>
        <taxon>Bacteria</taxon>
        <taxon>Bacillati</taxon>
        <taxon>Actinomycetota</taxon>
        <taxon>Thermoleophilia</taxon>
        <taxon>Solirubrobacterales</taxon>
        <taxon>Baekduiaceae</taxon>
        <taxon>Baekduia</taxon>
    </lineage>
</organism>
<dbReference type="AlphaFoldDB" id="A0A5B8U7C9"/>
<keyword evidence="2" id="KW-1185">Reference proteome</keyword>
<sequence>MTSQSTVAALGQLTQLAERRRREQRKIGALWAMTRADRLAAMREGRLSLAQLRVWTAAFPDEVLATSLTGTGELYWILCQTPEYLGDD</sequence>
<dbReference type="RefSeq" id="WP_146920282.1">
    <property type="nucleotide sequence ID" value="NZ_CP042430.1"/>
</dbReference>
<reference evidence="1 2" key="1">
    <citation type="journal article" date="2018" name="J. Microbiol.">
        <title>Baekduia soli gen. nov., sp. nov., a novel bacterium isolated from the soil of Baekdu Mountain and proposal of a novel family name, Baekduiaceae fam. nov.</title>
        <authorList>
            <person name="An D.S."/>
            <person name="Siddiqi M.Z."/>
            <person name="Kim K.H."/>
            <person name="Yu H.S."/>
            <person name="Im W.T."/>
        </authorList>
    </citation>
    <scope>NUCLEOTIDE SEQUENCE [LARGE SCALE GENOMIC DNA]</scope>
    <source>
        <strain evidence="1 2">BR7-21</strain>
    </source>
</reference>
<evidence type="ECO:0000313" key="1">
    <source>
        <dbReference type="EMBL" id="QEC48582.1"/>
    </source>
</evidence>
<protein>
    <submittedName>
        <fullName evidence="1">Uncharacterized protein</fullName>
    </submittedName>
</protein>
<accession>A0A5B8U7C9</accession>
<name>A0A5B8U7C9_9ACTN</name>
<dbReference type="KEGG" id="bsol:FSW04_14050"/>